<organism evidence="3 4">
    <name type="scientific">Caenorhabditis nigoni</name>
    <dbReference type="NCBI Taxonomy" id="1611254"/>
    <lineage>
        <taxon>Eukaryota</taxon>
        <taxon>Metazoa</taxon>
        <taxon>Ecdysozoa</taxon>
        <taxon>Nematoda</taxon>
        <taxon>Chromadorea</taxon>
        <taxon>Rhabditida</taxon>
        <taxon>Rhabditina</taxon>
        <taxon>Rhabditomorpha</taxon>
        <taxon>Rhabditoidea</taxon>
        <taxon>Rhabditidae</taxon>
        <taxon>Peloderinae</taxon>
        <taxon>Caenorhabditis</taxon>
    </lineage>
</organism>
<dbReference type="AlphaFoldDB" id="A0A2G5SED4"/>
<feature type="domain" description="SPK" evidence="2">
    <location>
        <begin position="6"/>
        <end position="117"/>
    </location>
</feature>
<feature type="region of interest" description="Disordered" evidence="1">
    <location>
        <begin position="359"/>
        <end position="469"/>
    </location>
</feature>
<dbReference type="EMBL" id="PDUG01000013">
    <property type="protein sequence ID" value="PIC13420.1"/>
    <property type="molecule type" value="Genomic_DNA"/>
</dbReference>
<gene>
    <name evidence="3" type="ORF">B9Z55_027797</name>
</gene>
<dbReference type="PANTHER" id="PTHR23362:SF0">
    <property type="entry name" value="CALPONIN-HOMOLOGY (CH) DOMAIN-CONTAINING PROTEIN-RELATED"/>
    <property type="match status" value="1"/>
</dbReference>
<protein>
    <recommendedName>
        <fullName evidence="2">SPK domain-containing protein</fullName>
    </recommendedName>
</protein>
<feature type="domain" description="SPK" evidence="2">
    <location>
        <begin position="147"/>
        <end position="258"/>
    </location>
</feature>
<feature type="compositionally biased region" description="Polar residues" evidence="1">
    <location>
        <begin position="329"/>
        <end position="340"/>
    </location>
</feature>
<accession>A0A2G5SED4</accession>
<sequence>MARNDQFEKAIKFISNSIKTYTEPESLEKWSDLAKTEVGYDKKAHSFGQIIRYRLKRIEDLKGCSLMEKARLAFIFSRRVSPGFLKMLKINKCAVELNEERKITYFRSPSGDCVLQSDQDPNTNKKKFKGKPILQKTGPDRFIRDEECEKAIKFILNGIKSYTEPETLWKWGELAKTEMGHGKCAKAFSKRIKRRLDKIEDLKGYSLMEKVHLVFIFSRPVSHGFLKLLREEKCVVKLSGSGRIAYFRSPDGSCVLQSDHNQFDKNFEGKPYYYRKKTTDAQVRSSDNVQDPSPPASPQSLPDPLDIEDGEIRNGEKEATPEEEKQEYRSTSTKKNSNLNAEVNVDVMNEIVQQEPRFNVPIDFDDMDNEEYPKFMIPNHDESPNHHNKKHQNLSQENDSEESEPEDEVPTNVSDSQNSEHSRIQNELDEQELEDVTVLKHERSFDGKPEKRHQNSWSSENAKRVKTEEWDEDFFSAPDAPEALNNPEEPEINVLLLANNIGIIALYCSLEGVQKKASQAIEMIKIKEREMTLNVADFNRFIDSMLKSIKRCRIRYSSQTEKFLSLKTVYRHIKLSLILPFGPEVTGEALKLVDEEIEEFGESQDEVPLETIRGNLEYLLNSSTGFWI</sequence>
<feature type="compositionally biased region" description="Basic and acidic residues" evidence="1">
    <location>
        <begin position="310"/>
        <end position="328"/>
    </location>
</feature>
<dbReference type="Pfam" id="PF04435">
    <property type="entry name" value="SPK"/>
    <property type="match status" value="2"/>
</dbReference>
<dbReference type="InterPro" id="IPR053315">
    <property type="entry name" value="Peptidase_C14A"/>
</dbReference>
<dbReference type="SMART" id="SM00583">
    <property type="entry name" value="SPK"/>
    <property type="match status" value="2"/>
</dbReference>
<name>A0A2G5SED4_9PELO</name>
<dbReference type="Proteomes" id="UP000230233">
    <property type="component" value="Unassembled WGS sequence"/>
</dbReference>
<feature type="compositionally biased region" description="Acidic residues" evidence="1">
    <location>
        <begin position="398"/>
        <end position="409"/>
    </location>
</feature>
<comment type="caution">
    <text evidence="3">The sequence shown here is derived from an EMBL/GenBank/DDBJ whole genome shotgun (WGS) entry which is preliminary data.</text>
</comment>
<dbReference type="PANTHER" id="PTHR23362">
    <property type="entry name" value="L-PLASTIN-RELATED"/>
    <property type="match status" value="1"/>
</dbReference>
<feature type="region of interest" description="Disordered" evidence="1">
    <location>
        <begin position="280"/>
        <end position="340"/>
    </location>
</feature>
<evidence type="ECO:0000256" key="1">
    <source>
        <dbReference type="SAM" id="MobiDB-lite"/>
    </source>
</evidence>
<proteinExistence type="predicted"/>
<evidence type="ECO:0000313" key="3">
    <source>
        <dbReference type="EMBL" id="PIC13420.1"/>
    </source>
</evidence>
<feature type="compositionally biased region" description="Polar residues" evidence="1">
    <location>
        <begin position="280"/>
        <end position="291"/>
    </location>
</feature>
<reference evidence="4" key="1">
    <citation type="submission" date="2017-10" db="EMBL/GenBank/DDBJ databases">
        <title>Rapid genome shrinkage in a self-fertile nematode reveals novel sperm competition proteins.</title>
        <authorList>
            <person name="Yin D."/>
            <person name="Schwarz E.M."/>
            <person name="Thomas C.G."/>
            <person name="Felde R.L."/>
            <person name="Korf I.F."/>
            <person name="Cutter A.D."/>
            <person name="Schartner C.M."/>
            <person name="Ralston E.J."/>
            <person name="Meyer B.J."/>
            <person name="Haag E.S."/>
        </authorList>
    </citation>
    <scope>NUCLEOTIDE SEQUENCE [LARGE SCALE GENOMIC DNA]</scope>
    <source>
        <strain evidence="4">JU1422</strain>
    </source>
</reference>
<evidence type="ECO:0000313" key="4">
    <source>
        <dbReference type="Proteomes" id="UP000230233"/>
    </source>
</evidence>
<keyword evidence="4" id="KW-1185">Reference proteome</keyword>
<dbReference type="InterPro" id="IPR006570">
    <property type="entry name" value="SPK_dom"/>
</dbReference>
<evidence type="ECO:0000259" key="2">
    <source>
        <dbReference type="SMART" id="SM00583"/>
    </source>
</evidence>
<feature type="compositionally biased region" description="Basic and acidic residues" evidence="1">
    <location>
        <begin position="437"/>
        <end position="453"/>
    </location>
</feature>